<dbReference type="AlphaFoldDB" id="A0A6C2UC01"/>
<sequence length="174" mass="20108">MMANFIIFFSFIALLHFLYEGILLPLVHMRLRNKFFKLRDELRRERIDNPKECKLEVFSYLDDGIGRFINNLPHLTPSAQARAYSELGSNKELRKATEKRLDMIQSSESEQAKKIFREVNSAVEMALIANVGIWFIYLVPIALLCLCFSRLAQLAKDLVAMPPKSADQVLQHAY</sequence>
<organism evidence="2 3">
    <name type="scientific">Pontiella desulfatans</name>
    <dbReference type="NCBI Taxonomy" id="2750659"/>
    <lineage>
        <taxon>Bacteria</taxon>
        <taxon>Pseudomonadati</taxon>
        <taxon>Kiritimatiellota</taxon>
        <taxon>Kiritimatiellia</taxon>
        <taxon>Kiritimatiellales</taxon>
        <taxon>Pontiellaceae</taxon>
        <taxon>Pontiella</taxon>
    </lineage>
</organism>
<evidence type="ECO:0000313" key="2">
    <source>
        <dbReference type="EMBL" id="VGO17585.1"/>
    </source>
</evidence>
<keyword evidence="3" id="KW-1185">Reference proteome</keyword>
<feature type="transmembrane region" description="Helical" evidence="1">
    <location>
        <begin position="6"/>
        <end position="27"/>
    </location>
</feature>
<evidence type="ECO:0000313" key="3">
    <source>
        <dbReference type="Proteomes" id="UP000366872"/>
    </source>
</evidence>
<keyword evidence="1" id="KW-1133">Transmembrane helix</keyword>
<dbReference type="RefSeq" id="WP_136083074.1">
    <property type="nucleotide sequence ID" value="NZ_CAAHFG010000005.1"/>
</dbReference>
<evidence type="ECO:0000256" key="1">
    <source>
        <dbReference type="SAM" id="Phobius"/>
    </source>
</evidence>
<feature type="transmembrane region" description="Helical" evidence="1">
    <location>
        <begin position="127"/>
        <end position="152"/>
    </location>
</feature>
<keyword evidence="1" id="KW-0472">Membrane</keyword>
<name>A0A6C2UC01_PONDE</name>
<proteinExistence type="predicted"/>
<dbReference type="EMBL" id="CAAHFG010000005">
    <property type="protein sequence ID" value="VGO17585.1"/>
    <property type="molecule type" value="Genomic_DNA"/>
</dbReference>
<keyword evidence="1" id="KW-0812">Transmembrane</keyword>
<reference evidence="2 3" key="1">
    <citation type="submission" date="2019-04" db="EMBL/GenBank/DDBJ databases">
        <authorList>
            <person name="Van Vliet M D."/>
        </authorList>
    </citation>
    <scope>NUCLEOTIDE SEQUENCE [LARGE SCALE GENOMIC DNA]</scope>
    <source>
        <strain evidence="2 3">F1</strain>
    </source>
</reference>
<protein>
    <submittedName>
        <fullName evidence="2">Uncharacterized protein</fullName>
    </submittedName>
</protein>
<dbReference type="Proteomes" id="UP000366872">
    <property type="component" value="Unassembled WGS sequence"/>
</dbReference>
<gene>
    <name evidence="2" type="ORF">PDESU_06183</name>
</gene>
<accession>A0A6C2UC01</accession>